<comment type="caution">
    <text evidence="1">The sequence shown here is derived from an EMBL/GenBank/DDBJ whole genome shotgun (WGS) entry which is preliminary data.</text>
</comment>
<dbReference type="Proteomes" id="UP000287651">
    <property type="component" value="Unassembled WGS sequence"/>
</dbReference>
<accession>A0A426YIR9</accession>
<gene>
    <name evidence="1" type="ORF">B296_00045293</name>
</gene>
<evidence type="ECO:0000313" key="2">
    <source>
        <dbReference type="Proteomes" id="UP000287651"/>
    </source>
</evidence>
<name>A0A426YIR9_ENSVE</name>
<protein>
    <submittedName>
        <fullName evidence="1">Uncharacterized protein</fullName>
    </submittedName>
</protein>
<dbReference type="EMBL" id="AMZH03012125">
    <property type="protein sequence ID" value="RRT51624.1"/>
    <property type="molecule type" value="Genomic_DNA"/>
</dbReference>
<sequence length="109" mass="12101">MTPHGPKALVEPTPVLDDVVCEVRITIAAYQSYLHLASHAYAKSAILVPGRLYLLQVGFVHVKVLVWGLSSESCEVSMNSHWCEVFDLKSTWLVRIESPLLGQKALERG</sequence>
<organism evidence="1 2">
    <name type="scientific">Ensete ventricosum</name>
    <name type="common">Abyssinian banana</name>
    <name type="synonym">Musa ensete</name>
    <dbReference type="NCBI Taxonomy" id="4639"/>
    <lineage>
        <taxon>Eukaryota</taxon>
        <taxon>Viridiplantae</taxon>
        <taxon>Streptophyta</taxon>
        <taxon>Embryophyta</taxon>
        <taxon>Tracheophyta</taxon>
        <taxon>Spermatophyta</taxon>
        <taxon>Magnoliopsida</taxon>
        <taxon>Liliopsida</taxon>
        <taxon>Zingiberales</taxon>
        <taxon>Musaceae</taxon>
        <taxon>Ensete</taxon>
    </lineage>
</organism>
<reference evidence="1 2" key="1">
    <citation type="journal article" date="2014" name="Agronomy (Basel)">
        <title>A Draft Genome Sequence for Ensete ventricosum, the Drought-Tolerant Tree Against Hunger.</title>
        <authorList>
            <person name="Harrison J."/>
            <person name="Moore K.A."/>
            <person name="Paszkiewicz K."/>
            <person name="Jones T."/>
            <person name="Grant M."/>
            <person name="Ambacheew D."/>
            <person name="Muzemil S."/>
            <person name="Studholme D.J."/>
        </authorList>
    </citation>
    <scope>NUCLEOTIDE SEQUENCE [LARGE SCALE GENOMIC DNA]</scope>
</reference>
<evidence type="ECO:0000313" key="1">
    <source>
        <dbReference type="EMBL" id="RRT51624.1"/>
    </source>
</evidence>
<dbReference type="AlphaFoldDB" id="A0A426YIR9"/>
<proteinExistence type="predicted"/>